<feature type="non-terminal residue" evidence="2">
    <location>
        <position position="90"/>
    </location>
</feature>
<evidence type="ECO:0000256" key="1">
    <source>
        <dbReference type="SAM" id="MobiDB-lite"/>
    </source>
</evidence>
<organism evidence="2 3">
    <name type="scientific">Candidatus Tanganyikabacteria bacterium</name>
    <dbReference type="NCBI Taxonomy" id="2961651"/>
    <lineage>
        <taxon>Bacteria</taxon>
        <taxon>Bacillati</taxon>
        <taxon>Candidatus Sericytochromatia</taxon>
        <taxon>Candidatus Tanganyikabacteria</taxon>
    </lineage>
</organism>
<evidence type="ECO:0000313" key="2">
    <source>
        <dbReference type="EMBL" id="MBM3274348.1"/>
    </source>
</evidence>
<dbReference type="Proteomes" id="UP000703893">
    <property type="component" value="Unassembled WGS sequence"/>
</dbReference>
<sequence length="90" mass="10165">MGTRRLGQHGATRARSTRARRREKLCVSTRIHKRRLVGASERARRPQGVATRALGREQFCVNTRARRRGKFSVSTRIRIGTGIRGGIVAR</sequence>
<protein>
    <submittedName>
        <fullName evidence="2">Uncharacterized protein</fullName>
    </submittedName>
</protein>
<reference evidence="2 3" key="1">
    <citation type="submission" date="2019-03" db="EMBL/GenBank/DDBJ databases">
        <title>Lake Tanganyika Metagenome-Assembled Genomes (MAGs).</title>
        <authorList>
            <person name="Tran P."/>
        </authorList>
    </citation>
    <scope>NUCLEOTIDE SEQUENCE [LARGE SCALE GENOMIC DNA]</scope>
    <source>
        <strain evidence="2">K_DeepCast_65m_m2_236</strain>
    </source>
</reference>
<evidence type="ECO:0000313" key="3">
    <source>
        <dbReference type="Proteomes" id="UP000703893"/>
    </source>
</evidence>
<gene>
    <name evidence="2" type="ORF">FJZ00_04305</name>
</gene>
<feature type="region of interest" description="Disordered" evidence="1">
    <location>
        <begin position="1"/>
        <end position="22"/>
    </location>
</feature>
<dbReference type="EMBL" id="VGJX01000189">
    <property type="protein sequence ID" value="MBM3274348.1"/>
    <property type="molecule type" value="Genomic_DNA"/>
</dbReference>
<comment type="caution">
    <text evidence="2">The sequence shown here is derived from an EMBL/GenBank/DDBJ whole genome shotgun (WGS) entry which is preliminary data.</text>
</comment>
<name>A0A937X310_9BACT</name>
<proteinExistence type="predicted"/>
<dbReference type="AlphaFoldDB" id="A0A937X310"/>
<accession>A0A937X310</accession>